<dbReference type="AlphaFoldDB" id="A0A830HGM2"/>
<proteinExistence type="inferred from homology"/>
<reference evidence="3" key="1">
    <citation type="submission" date="2020-10" db="EMBL/GenBank/DDBJ databases">
        <title>Unveiling of a novel bifunctional photoreceptor, Dualchrome1, isolated from a cosmopolitan green alga.</title>
        <authorList>
            <person name="Suzuki S."/>
            <person name="Kawachi M."/>
        </authorList>
    </citation>
    <scope>NUCLEOTIDE SEQUENCE</scope>
    <source>
        <strain evidence="3">NIES 2893</strain>
    </source>
</reference>
<dbReference type="GO" id="GO:0012505">
    <property type="term" value="C:endomembrane system"/>
    <property type="evidence" value="ECO:0007669"/>
    <property type="project" value="TreeGrafter"/>
</dbReference>
<protein>
    <submittedName>
        <fullName evidence="3">Uncharacterized protein</fullName>
    </submittedName>
</protein>
<dbReference type="InterPro" id="IPR008491">
    <property type="entry name" value="CDK5RAP3"/>
</dbReference>
<keyword evidence="4" id="KW-1185">Reference proteome</keyword>
<dbReference type="GO" id="GO:0007346">
    <property type="term" value="P:regulation of mitotic cell cycle"/>
    <property type="evidence" value="ECO:0007669"/>
    <property type="project" value="TreeGrafter"/>
</dbReference>
<dbReference type="Pfam" id="PF05600">
    <property type="entry name" value="CDK5RAP3"/>
    <property type="match status" value="1"/>
</dbReference>
<dbReference type="EMBL" id="BNJQ01000011">
    <property type="protein sequence ID" value="GHP05968.1"/>
    <property type="molecule type" value="Genomic_DNA"/>
</dbReference>
<evidence type="ECO:0000256" key="2">
    <source>
        <dbReference type="SAM" id="MobiDB-lite"/>
    </source>
</evidence>
<name>A0A830HGM2_9CHLO</name>
<dbReference type="PANTHER" id="PTHR14894:SF0">
    <property type="entry name" value="CDK5 REGULATORY SUBUNIT-ASSOCIATED PROTEIN 3"/>
    <property type="match status" value="1"/>
</dbReference>
<evidence type="ECO:0000313" key="3">
    <source>
        <dbReference type="EMBL" id="GHP05968.1"/>
    </source>
</evidence>
<accession>A0A830HGM2</accession>
<evidence type="ECO:0000256" key="1">
    <source>
        <dbReference type="ARBA" id="ARBA00007478"/>
    </source>
</evidence>
<evidence type="ECO:0000313" key="4">
    <source>
        <dbReference type="Proteomes" id="UP000660262"/>
    </source>
</evidence>
<comment type="caution">
    <text evidence="3">The sequence shown here is derived from an EMBL/GenBank/DDBJ whole genome shotgun (WGS) entry which is preliminary data.</text>
</comment>
<feature type="region of interest" description="Disordered" evidence="2">
    <location>
        <begin position="427"/>
        <end position="450"/>
    </location>
</feature>
<organism evidence="3 4">
    <name type="scientific">Pycnococcus provasolii</name>
    <dbReference type="NCBI Taxonomy" id="41880"/>
    <lineage>
        <taxon>Eukaryota</taxon>
        <taxon>Viridiplantae</taxon>
        <taxon>Chlorophyta</taxon>
        <taxon>Pseudoscourfieldiophyceae</taxon>
        <taxon>Pseudoscourfieldiales</taxon>
        <taxon>Pycnococcaceae</taxon>
        <taxon>Pycnococcus</taxon>
    </lineage>
</organism>
<dbReference type="PANTHER" id="PTHR14894">
    <property type="entry name" value="CDK5 REGULATORY SUBUNIT-ASSOCIATED PROTEIN 3"/>
    <property type="match status" value="1"/>
</dbReference>
<gene>
    <name evidence="3" type="ORF">PPROV_000471500</name>
</gene>
<sequence>MAAPSASHDACYLRAIALRDEAAAQPGGRGVLGGYAGKAKKFQAVVKAFEKSGVHAGEAIVELDQLVGFDIPYLKTQVNRHNAAAADLDKKAAELTKAAAAAAVTAQKAFEEAGIDAPAAAPAPPPTEAQVLQKLESKVKRELPAALANVARLVLDERVYDAAQYYAKFTKDVHDADVSLEALSALRDAAAAAGASATSAAPEQLCQPDWSVDEEAAAAAAAAAEPVLDLDLGDLDLGGGGGGADQLEIDFDIDLSVDDATAADTGDATGGEAPVDIKWDIDVGGDGDGVQVIDDNDDDVVIVESSDAEAGNPAADGTPAAMLARNDDNLRVKLACDLTELASFLATRARESTAATAASLESALATRLSSEAQASGAHAAPAMHADAVQAALDALSGGTCRDLLLIKTSRRYAKRLASALTAQGGQEKRLLTQSEDAQDRRRDALSRREEAREKLAAAQKRGSERQVFLEKAIASMLASITRSGVNVTVRLVGEIRTALESAS</sequence>
<comment type="similarity">
    <text evidence="1">Belongs to the CDK5RAP3 family.</text>
</comment>
<dbReference type="Proteomes" id="UP000660262">
    <property type="component" value="Unassembled WGS sequence"/>
</dbReference>
<feature type="compositionally biased region" description="Basic and acidic residues" evidence="2">
    <location>
        <begin position="437"/>
        <end position="450"/>
    </location>
</feature>